<dbReference type="GO" id="GO:0003677">
    <property type="term" value="F:DNA binding"/>
    <property type="evidence" value="ECO:0007669"/>
    <property type="project" value="TreeGrafter"/>
</dbReference>
<dbReference type="Gene3D" id="1.10.10.10">
    <property type="entry name" value="Winged helix-like DNA-binding domain superfamily/Winged helix DNA-binding domain"/>
    <property type="match status" value="1"/>
</dbReference>
<dbReference type="PRINTS" id="PR00778">
    <property type="entry name" value="HTHARSR"/>
</dbReference>
<dbReference type="SMART" id="SM00418">
    <property type="entry name" value="HTH_ARSR"/>
    <property type="match status" value="1"/>
</dbReference>
<sequence length="155" mass="16885">MGTADWGLGNDQRRAQAARDSEMVRGRRESTGFCEYRNVCTVRRVEIVAADQRDALTRFGYALSDSTRTQVLLRLRDGGAYPAELAEAIGVSRQALSNHLACLRGCGLVVAVPEGRRTRYELANGRIAHALDDLLGLVLVVDPTCCPTSDEQGCC</sequence>
<dbReference type="PANTHER" id="PTHR39168:SF2">
    <property type="entry name" value="HTH-TYPE TRANSCRIPTIONAL REGULATOR CMTR"/>
    <property type="match status" value="1"/>
</dbReference>
<dbReference type="AlphaFoldDB" id="H5U4C9"/>
<dbReference type="InterPro" id="IPR011991">
    <property type="entry name" value="ArsR-like_HTH"/>
</dbReference>
<dbReference type="InterPro" id="IPR036390">
    <property type="entry name" value="WH_DNA-bd_sf"/>
</dbReference>
<dbReference type="GO" id="GO:0003700">
    <property type="term" value="F:DNA-binding transcription factor activity"/>
    <property type="evidence" value="ECO:0007669"/>
    <property type="project" value="InterPro"/>
</dbReference>
<dbReference type="InterPro" id="IPR036388">
    <property type="entry name" value="WH-like_DNA-bd_sf"/>
</dbReference>
<feature type="domain" description="HTH arsR-type" evidence="2">
    <location>
        <begin position="48"/>
        <end position="142"/>
    </location>
</feature>
<proteinExistence type="predicted"/>
<name>H5U4C9_9ACTN</name>
<feature type="region of interest" description="Disordered" evidence="1">
    <location>
        <begin position="1"/>
        <end position="23"/>
    </location>
</feature>
<evidence type="ECO:0000313" key="3">
    <source>
        <dbReference type="EMBL" id="GAB40587.1"/>
    </source>
</evidence>
<reference evidence="3 4" key="1">
    <citation type="submission" date="2012-02" db="EMBL/GenBank/DDBJ databases">
        <title>Whole genome shotgun sequence of Gordonia sputi NBRC 100414.</title>
        <authorList>
            <person name="Yoshida I."/>
            <person name="Hosoyama A."/>
            <person name="Tsuchikane K."/>
            <person name="Katsumata H."/>
            <person name="Yamazaki S."/>
            <person name="Fujita N."/>
        </authorList>
    </citation>
    <scope>NUCLEOTIDE SEQUENCE [LARGE SCALE GENOMIC DNA]</scope>
    <source>
        <strain evidence="3 4">NBRC 100414</strain>
    </source>
</reference>
<dbReference type="GO" id="GO:0046686">
    <property type="term" value="P:response to cadmium ion"/>
    <property type="evidence" value="ECO:0007669"/>
    <property type="project" value="TreeGrafter"/>
</dbReference>
<accession>H5U4C9</accession>
<evidence type="ECO:0000256" key="1">
    <source>
        <dbReference type="SAM" id="MobiDB-lite"/>
    </source>
</evidence>
<dbReference type="SUPFAM" id="SSF46785">
    <property type="entry name" value="Winged helix' DNA-binding domain"/>
    <property type="match status" value="1"/>
</dbReference>
<dbReference type="eggNOG" id="COG0640">
    <property type="taxonomic scope" value="Bacteria"/>
</dbReference>
<dbReference type="NCBIfam" id="NF033788">
    <property type="entry name" value="HTH_metalloreg"/>
    <property type="match status" value="1"/>
</dbReference>
<organism evidence="3 4">
    <name type="scientific">Gordonia sputi NBRC 100414</name>
    <dbReference type="NCBI Taxonomy" id="1089453"/>
    <lineage>
        <taxon>Bacteria</taxon>
        <taxon>Bacillati</taxon>
        <taxon>Actinomycetota</taxon>
        <taxon>Actinomycetes</taxon>
        <taxon>Mycobacteriales</taxon>
        <taxon>Gordoniaceae</taxon>
        <taxon>Gordonia</taxon>
    </lineage>
</organism>
<protein>
    <submittedName>
        <fullName evidence="3">Putative ArsR family transcriptional regulator</fullName>
    </submittedName>
</protein>
<evidence type="ECO:0000259" key="2">
    <source>
        <dbReference type="PROSITE" id="PS50987"/>
    </source>
</evidence>
<gene>
    <name evidence="3" type="ORF">GOSPT_111_00025</name>
</gene>
<dbReference type="GO" id="GO:0097063">
    <property type="term" value="F:cadmium ion sensor activity"/>
    <property type="evidence" value="ECO:0007669"/>
    <property type="project" value="TreeGrafter"/>
</dbReference>
<keyword evidence="4" id="KW-1185">Reference proteome</keyword>
<comment type="caution">
    <text evidence="3">The sequence shown here is derived from an EMBL/GenBank/DDBJ whole genome shotgun (WGS) entry which is preliminary data.</text>
</comment>
<dbReference type="CDD" id="cd00090">
    <property type="entry name" value="HTH_ARSR"/>
    <property type="match status" value="1"/>
</dbReference>
<dbReference type="Proteomes" id="UP000005845">
    <property type="component" value="Unassembled WGS sequence"/>
</dbReference>
<evidence type="ECO:0000313" key="4">
    <source>
        <dbReference type="Proteomes" id="UP000005845"/>
    </source>
</evidence>
<dbReference type="Pfam" id="PF01022">
    <property type="entry name" value="HTH_5"/>
    <property type="match status" value="1"/>
</dbReference>
<dbReference type="InterPro" id="IPR001845">
    <property type="entry name" value="HTH_ArsR_DNA-bd_dom"/>
</dbReference>
<dbReference type="PROSITE" id="PS50987">
    <property type="entry name" value="HTH_ARSR_2"/>
    <property type="match status" value="1"/>
</dbReference>
<dbReference type="InterPro" id="IPR052543">
    <property type="entry name" value="HTH_Metal-responsive_Reg"/>
</dbReference>
<dbReference type="GO" id="GO:0032791">
    <property type="term" value="F:lead ion binding"/>
    <property type="evidence" value="ECO:0007669"/>
    <property type="project" value="TreeGrafter"/>
</dbReference>
<dbReference type="EMBL" id="BAFC01000109">
    <property type="protein sequence ID" value="GAB40587.1"/>
    <property type="molecule type" value="Genomic_DNA"/>
</dbReference>
<feature type="compositionally biased region" description="Basic and acidic residues" evidence="1">
    <location>
        <begin position="11"/>
        <end position="23"/>
    </location>
</feature>
<dbReference type="GO" id="GO:0010288">
    <property type="term" value="P:response to lead ion"/>
    <property type="evidence" value="ECO:0007669"/>
    <property type="project" value="TreeGrafter"/>
</dbReference>
<dbReference type="PANTHER" id="PTHR39168">
    <property type="entry name" value="TRANSCRIPTIONAL REGULATOR-RELATED"/>
    <property type="match status" value="1"/>
</dbReference>